<evidence type="ECO:0000313" key="1">
    <source>
        <dbReference type="EMBL" id="KAI0048674.1"/>
    </source>
</evidence>
<protein>
    <submittedName>
        <fullName evidence="1">Uncharacterized protein</fullName>
    </submittedName>
</protein>
<keyword evidence="2" id="KW-1185">Reference proteome</keyword>
<organism evidence="1 2">
    <name type="scientific">Auriscalpium vulgare</name>
    <dbReference type="NCBI Taxonomy" id="40419"/>
    <lineage>
        <taxon>Eukaryota</taxon>
        <taxon>Fungi</taxon>
        <taxon>Dikarya</taxon>
        <taxon>Basidiomycota</taxon>
        <taxon>Agaricomycotina</taxon>
        <taxon>Agaricomycetes</taxon>
        <taxon>Russulales</taxon>
        <taxon>Auriscalpiaceae</taxon>
        <taxon>Auriscalpium</taxon>
    </lineage>
</organism>
<reference evidence="1" key="1">
    <citation type="submission" date="2021-02" db="EMBL/GenBank/DDBJ databases">
        <authorList>
            <consortium name="DOE Joint Genome Institute"/>
            <person name="Ahrendt S."/>
            <person name="Looney B.P."/>
            <person name="Miyauchi S."/>
            <person name="Morin E."/>
            <person name="Drula E."/>
            <person name="Courty P.E."/>
            <person name="Chicoki N."/>
            <person name="Fauchery L."/>
            <person name="Kohler A."/>
            <person name="Kuo A."/>
            <person name="Labutti K."/>
            <person name="Pangilinan J."/>
            <person name="Lipzen A."/>
            <person name="Riley R."/>
            <person name="Andreopoulos W."/>
            <person name="He G."/>
            <person name="Johnson J."/>
            <person name="Barry K.W."/>
            <person name="Grigoriev I.V."/>
            <person name="Nagy L."/>
            <person name="Hibbett D."/>
            <person name="Henrissat B."/>
            <person name="Matheny P.B."/>
            <person name="Labbe J."/>
            <person name="Martin F."/>
        </authorList>
    </citation>
    <scope>NUCLEOTIDE SEQUENCE</scope>
    <source>
        <strain evidence="1">FP105234-sp</strain>
    </source>
</reference>
<proteinExistence type="predicted"/>
<accession>A0ACB8RXC6</accession>
<dbReference type="Proteomes" id="UP000814033">
    <property type="component" value="Unassembled WGS sequence"/>
</dbReference>
<dbReference type="EMBL" id="MU275883">
    <property type="protein sequence ID" value="KAI0048674.1"/>
    <property type="molecule type" value="Genomic_DNA"/>
</dbReference>
<name>A0ACB8RXC6_9AGAM</name>
<evidence type="ECO:0000313" key="2">
    <source>
        <dbReference type="Proteomes" id="UP000814033"/>
    </source>
</evidence>
<sequence>MRNSGHAGTVLQRDRSFLLHDRTDPSPKCAYLRWAAPHAKFRARAPCARTLQPAPLPFPRTRNVAVVAISAQISTANAIRGPSGVRRSPARRVPRQCHGLSSRRQMRPAACTMKHDCRLSVSTVRI</sequence>
<comment type="caution">
    <text evidence="1">The sequence shown here is derived from an EMBL/GenBank/DDBJ whole genome shotgun (WGS) entry which is preliminary data.</text>
</comment>
<reference evidence="1" key="2">
    <citation type="journal article" date="2022" name="New Phytol.">
        <title>Evolutionary transition to the ectomycorrhizal habit in the genomes of a hyperdiverse lineage of mushroom-forming fungi.</title>
        <authorList>
            <person name="Looney B."/>
            <person name="Miyauchi S."/>
            <person name="Morin E."/>
            <person name="Drula E."/>
            <person name="Courty P.E."/>
            <person name="Kohler A."/>
            <person name="Kuo A."/>
            <person name="LaButti K."/>
            <person name="Pangilinan J."/>
            <person name="Lipzen A."/>
            <person name="Riley R."/>
            <person name="Andreopoulos W."/>
            <person name="He G."/>
            <person name="Johnson J."/>
            <person name="Nolan M."/>
            <person name="Tritt A."/>
            <person name="Barry K.W."/>
            <person name="Grigoriev I.V."/>
            <person name="Nagy L.G."/>
            <person name="Hibbett D."/>
            <person name="Henrissat B."/>
            <person name="Matheny P.B."/>
            <person name="Labbe J."/>
            <person name="Martin F.M."/>
        </authorList>
    </citation>
    <scope>NUCLEOTIDE SEQUENCE</scope>
    <source>
        <strain evidence="1">FP105234-sp</strain>
    </source>
</reference>
<gene>
    <name evidence="1" type="ORF">FA95DRAFT_1557749</name>
</gene>